<dbReference type="Pfam" id="PF08402">
    <property type="entry name" value="TOBE_2"/>
    <property type="match status" value="1"/>
</dbReference>
<dbReference type="Pfam" id="PF00005">
    <property type="entry name" value="ABC_tran"/>
    <property type="match status" value="1"/>
</dbReference>
<dbReference type="AlphaFoldDB" id="A0A554WRT6"/>
<protein>
    <submittedName>
        <fullName evidence="6">Spermidine/putrescine import ATP-binding protein PotA</fullName>
    </submittedName>
</protein>
<dbReference type="OrthoDB" id="5298774at2"/>
<dbReference type="SMART" id="SM00382">
    <property type="entry name" value="AAA"/>
    <property type="match status" value="1"/>
</dbReference>
<dbReference type="SUPFAM" id="SSF50331">
    <property type="entry name" value="MOP-like"/>
    <property type="match status" value="1"/>
</dbReference>
<name>A0A554WRT6_9BURK</name>
<dbReference type="Gene3D" id="2.40.50.100">
    <property type="match status" value="1"/>
</dbReference>
<dbReference type="GO" id="GO:0005524">
    <property type="term" value="F:ATP binding"/>
    <property type="evidence" value="ECO:0007669"/>
    <property type="project" value="UniProtKB-KW"/>
</dbReference>
<evidence type="ECO:0000313" key="6">
    <source>
        <dbReference type="EMBL" id="TSE26286.1"/>
    </source>
</evidence>
<evidence type="ECO:0000259" key="5">
    <source>
        <dbReference type="PROSITE" id="PS50893"/>
    </source>
</evidence>
<dbReference type="InterPro" id="IPR013611">
    <property type="entry name" value="Transp-assoc_OB_typ2"/>
</dbReference>
<accession>A0A554WRT6</accession>
<dbReference type="InterPro" id="IPR003593">
    <property type="entry name" value="AAA+_ATPase"/>
</dbReference>
<dbReference type="PROSITE" id="PS50893">
    <property type="entry name" value="ABC_TRANSPORTER_2"/>
    <property type="match status" value="1"/>
</dbReference>
<evidence type="ECO:0000256" key="2">
    <source>
        <dbReference type="ARBA" id="ARBA00022475"/>
    </source>
</evidence>
<keyword evidence="4 6" id="KW-0067">ATP-binding</keyword>
<dbReference type="InterPro" id="IPR050093">
    <property type="entry name" value="ABC_SmlMolc_Importer"/>
</dbReference>
<dbReference type="InterPro" id="IPR017871">
    <property type="entry name" value="ABC_transporter-like_CS"/>
</dbReference>
<dbReference type="GO" id="GO:0016887">
    <property type="term" value="F:ATP hydrolysis activity"/>
    <property type="evidence" value="ECO:0007669"/>
    <property type="project" value="InterPro"/>
</dbReference>
<dbReference type="InterPro" id="IPR008995">
    <property type="entry name" value="Mo/tungstate-bd_C_term_dom"/>
</dbReference>
<dbReference type="GO" id="GO:0043190">
    <property type="term" value="C:ATP-binding cassette (ABC) transporter complex"/>
    <property type="evidence" value="ECO:0007669"/>
    <property type="project" value="InterPro"/>
</dbReference>
<gene>
    <name evidence="6" type="primary">potA_1</name>
    <name evidence="6" type="ORF">Taqua_00760</name>
</gene>
<dbReference type="Proteomes" id="UP000318554">
    <property type="component" value="Unassembled WGS sequence"/>
</dbReference>
<sequence>MTEKDSRTICDLEVRAVGKKYGAFVAVRDVSFTVPKSEFFSILGPSGCGKTTLLRMIAGFVEPDTGDILIKGQSMRGVAPNRRPAHMVFQHLALFPMMSVGENVAYGLRRRGLSAREARQRSASMLARVGLPGSQDKRVDQLSGGQKQRVALARALVLEPALLLLDEPLGALDMQLREYMKLELKQLQAEVGTTFVYITHDQSEALVMSDQVAVMRRGQFEQIGTPRQLYFEPRTAFVASFVGHNNRLRVEVVQQHGDLVLLQHPEGCQSWARAMQSLYPGQAAWTFVRPEVIELLNSPPDGRPFWPVQVQMVWFDGNNTTVEVRHESVDVSLRVALPMTGQWNNLRPGASLFVAWRPENAWAFARGGDE</sequence>
<dbReference type="GO" id="GO:0015697">
    <property type="term" value="P:quaternary ammonium group transport"/>
    <property type="evidence" value="ECO:0007669"/>
    <property type="project" value="UniProtKB-ARBA"/>
</dbReference>
<dbReference type="FunFam" id="3.40.50.300:FF:000425">
    <property type="entry name" value="Probable ABC transporter, ATP-binding subunit"/>
    <property type="match status" value="1"/>
</dbReference>
<dbReference type="Gene3D" id="3.40.50.300">
    <property type="entry name" value="P-loop containing nucleotide triphosphate hydrolases"/>
    <property type="match status" value="1"/>
</dbReference>
<keyword evidence="3" id="KW-0547">Nucleotide-binding</keyword>
<evidence type="ECO:0000313" key="7">
    <source>
        <dbReference type="Proteomes" id="UP000318554"/>
    </source>
</evidence>
<dbReference type="PROSITE" id="PS00211">
    <property type="entry name" value="ABC_TRANSPORTER_1"/>
    <property type="match status" value="1"/>
</dbReference>
<evidence type="ECO:0000256" key="4">
    <source>
        <dbReference type="ARBA" id="ARBA00022840"/>
    </source>
</evidence>
<dbReference type="RefSeq" id="WP_144324890.1">
    <property type="nucleotide sequence ID" value="NZ_VJNA01000007.1"/>
</dbReference>
<organism evidence="6 7">
    <name type="scientific">Tepidimonas aquatica</name>
    <dbReference type="NCBI Taxonomy" id="247482"/>
    <lineage>
        <taxon>Bacteria</taxon>
        <taxon>Pseudomonadati</taxon>
        <taxon>Pseudomonadota</taxon>
        <taxon>Betaproteobacteria</taxon>
        <taxon>Burkholderiales</taxon>
        <taxon>Tepidimonas</taxon>
    </lineage>
</organism>
<dbReference type="GO" id="GO:0022857">
    <property type="term" value="F:transmembrane transporter activity"/>
    <property type="evidence" value="ECO:0007669"/>
    <property type="project" value="InterPro"/>
</dbReference>
<feature type="domain" description="ABC transporter" evidence="5">
    <location>
        <begin position="12"/>
        <end position="242"/>
    </location>
</feature>
<reference evidence="6 7" key="1">
    <citation type="submission" date="2019-07" db="EMBL/GenBank/DDBJ databases">
        <title>Tepidimonas aquatica CLN-1 draft genome.</title>
        <authorList>
            <person name="Da Costa M.S."/>
            <person name="Froufe H.J.C."/>
            <person name="Egas C."/>
            <person name="Albuquerque L."/>
        </authorList>
    </citation>
    <scope>NUCLEOTIDE SEQUENCE [LARGE SCALE GENOMIC DNA]</scope>
    <source>
        <strain evidence="6 7">CLN-1</strain>
    </source>
</reference>
<proteinExistence type="predicted"/>
<dbReference type="PANTHER" id="PTHR42781:SF4">
    <property type="entry name" value="SPERMIDINE_PUTRESCINE IMPORT ATP-BINDING PROTEIN POTA"/>
    <property type="match status" value="1"/>
</dbReference>
<evidence type="ECO:0000256" key="3">
    <source>
        <dbReference type="ARBA" id="ARBA00022741"/>
    </source>
</evidence>
<dbReference type="SUPFAM" id="SSF52540">
    <property type="entry name" value="P-loop containing nucleoside triphosphate hydrolases"/>
    <property type="match status" value="1"/>
</dbReference>
<keyword evidence="2" id="KW-0472">Membrane</keyword>
<dbReference type="EMBL" id="VJNA01000007">
    <property type="protein sequence ID" value="TSE26286.1"/>
    <property type="molecule type" value="Genomic_DNA"/>
</dbReference>
<dbReference type="InterPro" id="IPR027417">
    <property type="entry name" value="P-loop_NTPase"/>
</dbReference>
<keyword evidence="1" id="KW-0813">Transport</keyword>
<dbReference type="PANTHER" id="PTHR42781">
    <property type="entry name" value="SPERMIDINE/PUTRESCINE IMPORT ATP-BINDING PROTEIN POTA"/>
    <property type="match status" value="1"/>
</dbReference>
<evidence type="ECO:0000256" key="1">
    <source>
        <dbReference type="ARBA" id="ARBA00022448"/>
    </source>
</evidence>
<keyword evidence="7" id="KW-1185">Reference proteome</keyword>
<keyword evidence="2" id="KW-1003">Cell membrane</keyword>
<comment type="caution">
    <text evidence="6">The sequence shown here is derived from an EMBL/GenBank/DDBJ whole genome shotgun (WGS) entry which is preliminary data.</text>
</comment>
<dbReference type="InterPro" id="IPR003439">
    <property type="entry name" value="ABC_transporter-like_ATP-bd"/>
</dbReference>